<dbReference type="GeneID" id="94835662"/>
<protein>
    <recommendedName>
        <fullName evidence="3">DUF3447 domain-containing protein</fullName>
    </recommendedName>
</protein>
<name>A0A1J4KM82_9EUKA</name>
<keyword evidence="2" id="KW-1185">Reference proteome</keyword>
<proteinExistence type="predicted"/>
<sequence>MELNGLSEFTKDLEILRDLQRKMISILSSIKLPNSSTTNQINDLFNFLEKISISNHFSLYEAFLHIFVHLSIYFDFKETKDENIQSKRQEIFFMILKELILKHSLKTSIHSTTLFLIFLANKHFLLFLLEEGIFDISFLIHEISLFNDQNLFIFFIPEIKKFNLQSYEDFMGHFNLTEEEVIDFSFELKEKSPEEDLTKKEDRDDNNNKEKENQFLIEIRRKIHSEEEIAKIIRSDDINQFIDFVSRKGNFDLNSRIKPTFFENNIDLSSESQGINLLDYSVIFGSINIFRYLLLNKVKFSKESFKYCIIGNNYEILHIFEEDEQLEFDKKCYLKCFEYYHPELIEYFSNFNNSNNANFSEKINDLTISSIIQIFNETTNIEILCEIILKKEISHVSENDQYQYFSSSNYLISTFDLNQIHSNLLNLQFSFSFLYSFLLQQTKIDVNLKNNIFIFQFMIHFYF</sequence>
<evidence type="ECO:0000313" key="1">
    <source>
        <dbReference type="EMBL" id="OHT10908.1"/>
    </source>
</evidence>
<evidence type="ECO:0008006" key="3">
    <source>
        <dbReference type="Google" id="ProtNLM"/>
    </source>
</evidence>
<gene>
    <name evidence="1" type="ORF">TRFO_19715</name>
</gene>
<evidence type="ECO:0000313" key="2">
    <source>
        <dbReference type="Proteomes" id="UP000179807"/>
    </source>
</evidence>
<dbReference type="EMBL" id="MLAK01000599">
    <property type="protein sequence ID" value="OHT10908.1"/>
    <property type="molecule type" value="Genomic_DNA"/>
</dbReference>
<accession>A0A1J4KM82</accession>
<dbReference type="AlphaFoldDB" id="A0A1J4KM82"/>
<comment type="caution">
    <text evidence="1">The sequence shown here is derived from an EMBL/GenBank/DDBJ whole genome shotgun (WGS) entry which is preliminary data.</text>
</comment>
<reference evidence="1" key="1">
    <citation type="submission" date="2016-10" db="EMBL/GenBank/DDBJ databases">
        <authorList>
            <person name="Benchimol M."/>
            <person name="Almeida L.G."/>
            <person name="Vasconcelos A.T."/>
            <person name="Perreira-Neves A."/>
            <person name="Rosa I.A."/>
            <person name="Tasca T."/>
            <person name="Bogo M.R."/>
            <person name="de Souza W."/>
        </authorList>
    </citation>
    <scope>NUCLEOTIDE SEQUENCE [LARGE SCALE GENOMIC DNA]</scope>
    <source>
        <strain evidence="1">K</strain>
    </source>
</reference>
<dbReference type="RefSeq" id="XP_068364044.1">
    <property type="nucleotide sequence ID" value="XM_068500958.1"/>
</dbReference>
<dbReference type="VEuPathDB" id="TrichDB:TRFO_19715"/>
<organism evidence="1 2">
    <name type="scientific">Tritrichomonas foetus</name>
    <dbReference type="NCBI Taxonomy" id="1144522"/>
    <lineage>
        <taxon>Eukaryota</taxon>
        <taxon>Metamonada</taxon>
        <taxon>Parabasalia</taxon>
        <taxon>Tritrichomonadida</taxon>
        <taxon>Tritrichomonadidae</taxon>
        <taxon>Tritrichomonas</taxon>
    </lineage>
</organism>
<dbReference type="Proteomes" id="UP000179807">
    <property type="component" value="Unassembled WGS sequence"/>
</dbReference>